<reference evidence="1" key="3">
    <citation type="submission" date="2023-05" db="EMBL/GenBank/DDBJ databases">
        <authorList>
            <person name="Smith C.H."/>
        </authorList>
    </citation>
    <scope>NUCLEOTIDE SEQUENCE</scope>
    <source>
        <strain evidence="1">CHS0354</strain>
        <tissue evidence="1">Mantle</tissue>
    </source>
</reference>
<gene>
    <name evidence="1" type="ORF">CHS0354_010443</name>
</gene>
<accession>A0AAE0W0F6</accession>
<reference evidence="1" key="1">
    <citation type="journal article" date="2021" name="Genome Biol. Evol.">
        <title>A High-Quality Reference Genome for a Parasitic Bivalve with Doubly Uniparental Inheritance (Bivalvia: Unionida).</title>
        <authorList>
            <person name="Smith C.H."/>
        </authorList>
    </citation>
    <scope>NUCLEOTIDE SEQUENCE</scope>
    <source>
        <strain evidence="1">CHS0354</strain>
    </source>
</reference>
<evidence type="ECO:0000313" key="2">
    <source>
        <dbReference type="Proteomes" id="UP001195483"/>
    </source>
</evidence>
<dbReference type="Proteomes" id="UP001195483">
    <property type="component" value="Unassembled WGS sequence"/>
</dbReference>
<sequence>MESYYESRCNTKVVAAVNQKRAIINLSTGYVNCVHGSKAYGHRRGGLTLSPQQKKILLRRIFFHDIMVLKEDISFLERHVQRAFPVKISTARKLVRKKIVDNSGKTVTLI</sequence>
<name>A0AAE0W0F6_9BIVA</name>
<protein>
    <submittedName>
        <fullName evidence="1">Uncharacterized protein</fullName>
    </submittedName>
</protein>
<evidence type="ECO:0000313" key="1">
    <source>
        <dbReference type="EMBL" id="KAK3596564.1"/>
    </source>
</evidence>
<reference evidence="1" key="2">
    <citation type="journal article" date="2021" name="Genome Biol. Evol.">
        <title>Developing a high-quality reference genome for a parasitic bivalve with doubly uniparental inheritance (Bivalvia: Unionida).</title>
        <authorList>
            <person name="Smith C.H."/>
        </authorList>
    </citation>
    <scope>NUCLEOTIDE SEQUENCE</scope>
    <source>
        <strain evidence="1">CHS0354</strain>
        <tissue evidence="1">Mantle</tissue>
    </source>
</reference>
<proteinExistence type="predicted"/>
<organism evidence="1 2">
    <name type="scientific">Potamilus streckersoni</name>
    <dbReference type="NCBI Taxonomy" id="2493646"/>
    <lineage>
        <taxon>Eukaryota</taxon>
        <taxon>Metazoa</taxon>
        <taxon>Spiralia</taxon>
        <taxon>Lophotrochozoa</taxon>
        <taxon>Mollusca</taxon>
        <taxon>Bivalvia</taxon>
        <taxon>Autobranchia</taxon>
        <taxon>Heteroconchia</taxon>
        <taxon>Palaeoheterodonta</taxon>
        <taxon>Unionida</taxon>
        <taxon>Unionoidea</taxon>
        <taxon>Unionidae</taxon>
        <taxon>Ambleminae</taxon>
        <taxon>Lampsilini</taxon>
        <taxon>Potamilus</taxon>
    </lineage>
</organism>
<dbReference type="AlphaFoldDB" id="A0AAE0W0F6"/>
<dbReference type="EMBL" id="JAEAOA010000654">
    <property type="protein sequence ID" value="KAK3596564.1"/>
    <property type="molecule type" value="Genomic_DNA"/>
</dbReference>
<comment type="caution">
    <text evidence="1">The sequence shown here is derived from an EMBL/GenBank/DDBJ whole genome shotgun (WGS) entry which is preliminary data.</text>
</comment>
<keyword evidence="2" id="KW-1185">Reference proteome</keyword>